<keyword evidence="3" id="KW-1185">Reference proteome</keyword>
<dbReference type="SUPFAM" id="SSF103473">
    <property type="entry name" value="MFS general substrate transporter"/>
    <property type="match status" value="1"/>
</dbReference>
<keyword evidence="1" id="KW-0472">Membrane</keyword>
<accession>F0XT79</accession>
<sequence length="300" mass="32849">MSLAAHPSRRTPKTEHGSVPWAIVCKKKHVLLQPKARGLLDLPSVSSVKWASAAKRRRPSDNTLPFDPDDDYSVVMANKIFVAYVVADALFIIMGSILLGFSVVVKNTLHNAPSDGAEAARNLLYTRFPLTAGVVNGIFYFITFVFTIPAVTLPTRGWLKLSGYMVTFTALFSLGIGLRIWITTLNTKEAFSPLWNAQTAAVQDLMQTQFQCCGYFNSTSPAFVTDATCSSPAAAALVRGCASQISSFGNTFVDEIFTAVFGMCGICALLVMATACLLKDRKERERFRYIDEKNGLGRTF</sequence>
<name>F0XT79_GROCL</name>
<feature type="transmembrane region" description="Helical" evidence="1">
    <location>
        <begin position="163"/>
        <end position="182"/>
    </location>
</feature>
<dbReference type="SUPFAM" id="SSF48652">
    <property type="entry name" value="Tetraspanin"/>
    <property type="match status" value="1"/>
</dbReference>
<evidence type="ECO:0000313" key="2">
    <source>
        <dbReference type="EMBL" id="EFW99373.1"/>
    </source>
</evidence>
<dbReference type="EMBL" id="GL629997">
    <property type="protein sequence ID" value="EFW99373.1"/>
    <property type="molecule type" value="Genomic_DNA"/>
</dbReference>
<dbReference type="GO" id="GO:0016020">
    <property type="term" value="C:membrane"/>
    <property type="evidence" value="ECO:0007669"/>
    <property type="project" value="InterPro"/>
</dbReference>
<reference evidence="2 3" key="1">
    <citation type="journal article" date="2011" name="Proc. Natl. Acad. Sci. U.S.A.">
        <title>Genome and transcriptome analyses of the mountain pine beetle-fungal symbiont Grosmannia clavigera, a lodgepole pine pathogen.</title>
        <authorList>
            <person name="DiGuistini S."/>
            <person name="Wang Y."/>
            <person name="Liao N.Y."/>
            <person name="Taylor G."/>
            <person name="Tanguay P."/>
            <person name="Feau N."/>
            <person name="Henrissat B."/>
            <person name="Chan S.K."/>
            <person name="Hesse-Orce U."/>
            <person name="Alamouti S.M."/>
            <person name="Tsui C.K.M."/>
            <person name="Docking R.T."/>
            <person name="Levasseur A."/>
            <person name="Haridas S."/>
            <person name="Robertson G."/>
            <person name="Birol I."/>
            <person name="Holt R.A."/>
            <person name="Marra M.A."/>
            <person name="Hamelin R.C."/>
            <person name="Hirst M."/>
            <person name="Jones S.J.M."/>
            <person name="Bohlmann J."/>
            <person name="Breuil C."/>
        </authorList>
    </citation>
    <scope>NUCLEOTIDE SEQUENCE [LARGE SCALE GENOMIC DNA]</scope>
    <source>
        <strain evidence="3">kw1407 / UAMH 11150</strain>
    </source>
</reference>
<dbReference type="InterPro" id="IPR008952">
    <property type="entry name" value="Tetraspanin_EC2_sf"/>
</dbReference>
<dbReference type="AlphaFoldDB" id="F0XT79"/>
<keyword evidence="1" id="KW-1133">Transmembrane helix</keyword>
<feature type="transmembrane region" description="Helical" evidence="1">
    <location>
        <begin position="130"/>
        <end position="151"/>
    </location>
</feature>
<dbReference type="Proteomes" id="UP000007796">
    <property type="component" value="Unassembled WGS sequence"/>
</dbReference>
<evidence type="ECO:0000256" key="1">
    <source>
        <dbReference type="SAM" id="Phobius"/>
    </source>
</evidence>
<dbReference type="InParanoid" id="F0XT79"/>
<dbReference type="OrthoDB" id="2279611at2759"/>
<feature type="transmembrane region" description="Helical" evidence="1">
    <location>
        <begin position="81"/>
        <end position="105"/>
    </location>
</feature>
<organism evidence="3">
    <name type="scientific">Grosmannia clavigera (strain kw1407 / UAMH 11150)</name>
    <name type="common">Blue stain fungus</name>
    <name type="synonym">Graphiocladiella clavigera</name>
    <dbReference type="NCBI Taxonomy" id="655863"/>
    <lineage>
        <taxon>Eukaryota</taxon>
        <taxon>Fungi</taxon>
        <taxon>Dikarya</taxon>
        <taxon>Ascomycota</taxon>
        <taxon>Pezizomycotina</taxon>
        <taxon>Sordariomycetes</taxon>
        <taxon>Sordariomycetidae</taxon>
        <taxon>Ophiostomatales</taxon>
        <taxon>Ophiostomataceae</taxon>
        <taxon>Leptographium</taxon>
    </lineage>
</organism>
<gene>
    <name evidence="2" type="ORF">CMQ_5794</name>
</gene>
<dbReference type="eggNOG" id="ENOG502S3E8">
    <property type="taxonomic scope" value="Eukaryota"/>
</dbReference>
<proteinExistence type="predicted"/>
<dbReference type="STRING" id="655863.F0XT79"/>
<dbReference type="RefSeq" id="XP_014168856.1">
    <property type="nucleotide sequence ID" value="XM_014313381.1"/>
</dbReference>
<keyword evidence="1" id="KW-0812">Transmembrane</keyword>
<dbReference type="GeneID" id="25979155"/>
<evidence type="ECO:0000313" key="3">
    <source>
        <dbReference type="Proteomes" id="UP000007796"/>
    </source>
</evidence>
<feature type="transmembrane region" description="Helical" evidence="1">
    <location>
        <begin position="256"/>
        <end position="278"/>
    </location>
</feature>
<dbReference type="HOGENOM" id="CLU_066479_0_0_1"/>
<dbReference type="InterPro" id="IPR036259">
    <property type="entry name" value="MFS_trans_sf"/>
</dbReference>
<protein>
    <submittedName>
        <fullName evidence="2">Tetraspanin</fullName>
    </submittedName>
</protein>